<name>A0A9P3M1Q9_9FUNG</name>
<reference evidence="2" key="2">
    <citation type="journal article" date="2022" name="Microbiol. Resour. Announc.">
        <title>Whole-Genome Sequence of Entomortierella parvispora E1425, a Mucoromycotan Fungus Associated with Burkholderiaceae-Related Endosymbiotic Bacteria.</title>
        <authorList>
            <person name="Herlambang A."/>
            <person name="Guo Y."/>
            <person name="Takashima Y."/>
            <person name="Narisawa K."/>
            <person name="Ohta H."/>
            <person name="Nishizawa T."/>
        </authorList>
    </citation>
    <scope>NUCLEOTIDE SEQUENCE</scope>
    <source>
        <strain evidence="2">E1425</strain>
    </source>
</reference>
<gene>
    <name evidence="2" type="ORF">EMPS_10846</name>
</gene>
<dbReference type="Gene3D" id="3.80.10.10">
    <property type="entry name" value="Ribonuclease Inhibitor"/>
    <property type="match status" value="1"/>
</dbReference>
<dbReference type="EMBL" id="BQFW01000015">
    <property type="protein sequence ID" value="GJJ78487.1"/>
    <property type="molecule type" value="Genomic_DNA"/>
</dbReference>
<dbReference type="InterPro" id="IPR036047">
    <property type="entry name" value="F-box-like_dom_sf"/>
</dbReference>
<accession>A0A9P3M1Q9</accession>
<organism evidence="2 3">
    <name type="scientific">Entomortierella parvispora</name>
    <dbReference type="NCBI Taxonomy" id="205924"/>
    <lineage>
        <taxon>Eukaryota</taxon>
        <taxon>Fungi</taxon>
        <taxon>Fungi incertae sedis</taxon>
        <taxon>Mucoromycota</taxon>
        <taxon>Mortierellomycotina</taxon>
        <taxon>Mortierellomycetes</taxon>
        <taxon>Mortierellales</taxon>
        <taxon>Mortierellaceae</taxon>
        <taxon>Entomortierella</taxon>
    </lineage>
</organism>
<reference evidence="2" key="1">
    <citation type="submission" date="2021-11" db="EMBL/GenBank/DDBJ databases">
        <authorList>
            <person name="Herlambang A."/>
            <person name="Guo Y."/>
            <person name="Takashima Y."/>
            <person name="Nishizawa T."/>
        </authorList>
    </citation>
    <scope>NUCLEOTIDE SEQUENCE</scope>
    <source>
        <strain evidence="2">E1425</strain>
    </source>
</reference>
<dbReference type="SUPFAM" id="SSF52047">
    <property type="entry name" value="RNI-like"/>
    <property type="match status" value="1"/>
</dbReference>
<feature type="compositionally biased region" description="Acidic residues" evidence="1">
    <location>
        <begin position="537"/>
        <end position="548"/>
    </location>
</feature>
<evidence type="ECO:0000313" key="2">
    <source>
        <dbReference type="EMBL" id="GJJ78487.1"/>
    </source>
</evidence>
<feature type="region of interest" description="Disordered" evidence="1">
    <location>
        <begin position="525"/>
        <end position="548"/>
    </location>
</feature>
<dbReference type="Proteomes" id="UP000827284">
    <property type="component" value="Unassembled WGS sequence"/>
</dbReference>
<feature type="region of interest" description="Disordered" evidence="1">
    <location>
        <begin position="417"/>
        <end position="450"/>
    </location>
</feature>
<protein>
    <recommendedName>
        <fullName evidence="4">F-box domain-containing protein</fullName>
    </recommendedName>
</protein>
<sequence>MQRALEIPELLALIARHLEKPDLAAACRVNKSWFVPFAEQLWRSLQFQDISESGGKLLQSLPRYAIYVYTICFPSYCDLSQLILTPDLSHLTSLTFFEVPYESQAVIQDILRQNPLLDYLTIELGIDIPEEKEAKARDMVKTMLRLKRLETLSFRNNWVTSKLLESLVWGLPKLSYFCFQTIEFRPHIEEKLEAEGVPDEDDEDYLEADELVAFQLQRPLLLEMVKMKSPGRLFGSMVKILQSSPLLTRLEWSESEEHNDLFDADLRFLTQAVHKSCPKLEDVDLGCEWMRSGDFYHLFSLWDPLVDNIQLSWLPLTSIFIIMSCLEDVDILEVVWEGRDILQHTLKSLILFSRVAWGRRRSGPITISILETFQNLQCLDLPGTTVDAKLFYYRVSIPRLLDSRSVDQTQEYVVSDNVGNGGYSADDNDCNGSHYDDDDDDDDGDGDGPHGSLQIRTWACDAMYRLGLEIQGVGPSWCPPELLDKQNSKGCLASESRYPLFDPLKAYLDSFSKLDQSKIRYSWRSPFAPSVSPPTDLDPDSWIEDLSL</sequence>
<proteinExistence type="predicted"/>
<evidence type="ECO:0008006" key="4">
    <source>
        <dbReference type="Google" id="ProtNLM"/>
    </source>
</evidence>
<evidence type="ECO:0000256" key="1">
    <source>
        <dbReference type="SAM" id="MobiDB-lite"/>
    </source>
</evidence>
<comment type="caution">
    <text evidence="2">The sequence shown here is derived from an EMBL/GenBank/DDBJ whole genome shotgun (WGS) entry which is preliminary data.</text>
</comment>
<feature type="compositionally biased region" description="Acidic residues" evidence="1">
    <location>
        <begin position="436"/>
        <end position="446"/>
    </location>
</feature>
<keyword evidence="3" id="KW-1185">Reference proteome</keyword>
<dbReference type="OrthoDB" id="2398010at2759"/>
<dbReference type="InterPro" id="IPR032675">
    <property type="entry name" value="LRR_dom_sf"/>
</dbReference>
<dbReference type="SUPFAM" id="SSF81383">
    <property type="entry name" value="F-box domain"/>
    <property type="match status" value="1"/>
</dbReference>
<dbReference type="AlphaFoldDB" id="A0A9P3M1Q9"/>
<evidence type="ECO:0000313" key="3">
    <source>
        <dbReference type="Proteomes" id="UP000827284"/>
    </source>
</evidence>